<dbReference type="CDD" id="cd18808">
    <property type="entry name" value="SF1_C_Upf1"/>
    <property type="match status" value="1"/>
</dbReference>
<dbReference type="OMA" id="YRVWLDC"/>
<proteinExistence type="inferred from homology"/>
<feature type="domain" description="RNA helicase aquarius insertion" evidence="6">
    <location>
        <begin position="667"/>
        <end position="755"/>
    </location>
</feature>
<dbReference type="Proteomes" id="UP000033140">
    <property type="component" value="Unassembled WGS sequence"/>
</dbReference>
<dbReference type="Pfam" id="PF21144">
    <property type="entry name" value="Aquarius_N_3rd"/>
    <property type="match status" value="1"/>
</dbReference>
<keyword evidence="8" id="KW-1185">Reference proteome</keyword>
<evidence type="ECO:0000313" key="8">
    <source>
        <dbReference type="Proteomes" id="UP000033140"/>
    </source>
</evidence>
<comment type="function">
    <text evidence="1">Involved in mRNA splicing where it associates with cdc5 and the other cwf proteins as part of the spliceosome.</text>
</comment>
<reference evidence="7 8" key="3">
    <citation type="journal article" date="2015" name="Genome Announc.">
        <title>Draft Genome Sequence of the Archiascomycetous Yeast Saitoella complicata.</title>
        <authorList>
            <person name="Yamauchi K."/>
            <person name="Kondo S."/>
            <person name="Hamamoto M."/>
            <person name="Takahashi Y."/>
            <person name="Ogura Y."/>
            <person name="Hayashi T."/>
            <person name="Nishida H."/>
        </authorList>
    </citation>
    <scope>NUCLEOTIDE SEQUENCE [LARGE SCALE GENOMIC DNA]</scope>
    <source>
        <strain evidence="7 8">NRRL Y-17804</strain>
    </source>
</reference>
<dbReference type="Pfam" id="PF21143">
    <property type="entry name" value="Aquarius_N_2nd"/>
    <property type="match status" value="1"/>
</dbReference>
<evidence type="ECO:0000256" key="1">
    <source>
        <dbReference type="PIRNR" id="PIRNR038901"/>
    </source>
</evidence>
<dbReference type="InterPro" id="IPR041679">
    <property type="entry name" value="DNA2/NAM7-like_C"/>
</dbReference>
<dbReference type="PIRSF" id="PIRSF038901">
    <property type="entry name" value="AQR_cwf11"/>
    <property type="match status" value="1"/>
</dbReference>
<reference evidence="7 8" key="1">
    <citation type="journal article" date="2011" name="J. Gen. Appl. Microbiol.">
        <title>Draft genome sequencing of the enigmatic yeast Saitoella complicata.</title>
        <authorList>
            <person name="Nishida H."/>
            <person name="Hamamoto M."/>
            <person name="Sugiyama J."/>
        </authorList>
    </citation>
    <scope>NUCLEOTIDE SEQUENCE [LARGE SCALE GENOMIC DNA]</scope>
    <source>
        <strain evidence="7 8">NRRL Y-17804</strain>
    </source>
</reference>
<dbReference type="PANTHER" id="PTHR10887:SF5">
    <property type="entry name" value="RNA HELICASE AQUARIUS"/>
    <property type="match status" value="1"/>
</dbReference>
<dbReference type="PANTHER" id="PTHR10887">
    <property type="entry name" value="DNA2/NAM7 HELICASE FAMILY"/>
    <property type="match status" value="1"/>
</dbReference>
<dbReference type="Pfam" id="PF13087">
    <property type="entry name" value="AAA_12"/>
    <property type="match status" value="1"/>
</dbReference>
<feature type="domain" description="RNA helicase aquarius beta-barrel" evidence="5">
    <location>
        <begin position="477"/>
        <end position="615"/>
    </location>
</feature>
<dbReference type="InterPro" id="IPR026300">
    <property type="entry name" value="CWF11_fam"/>
</dbReference>
<dbReference type="GO" id="GO:0071013">
    <property type="term" value="C:catalytic step 2 spliceosome"/>
    <property type="evidence" value="ECO:0007669"/>
    <property type="project" value="TreeGrafter"/>
</dbReference>
<keyword evidence="1" id="KW-0539">Nucleus</keyword>
<sequence length="1329" mass="148996">MAQSAARPTIDEVTGSVFAQIASRTWNTSKSRKFNAAAVEEIYSELTATAFAPKSFYILDQLSCLEKFLWPNFSDDASDKHAIVTAALIAIRATECLDVWKQILEDADQFSIFFRRVTSLMMPTSSDFKSRYWLLTFVIAAFRSLDNATIRKSCAPLVSVSVLQLLSSSEKRDAHFAKYPQHAKAWRTAKKKLDSADVAGKAQLHFERSWLISVLFEFLQLLQQGDAETDVALYCERFVEFLVELASVLPTRRYLNVVLADVHLLVAIKTSPHYKSGGLSKDLISLLDYYVHFPIDDNTGIALTAQEQESLRHGKLQALQRVAFQKYPESLKLLSLANFGALNTESEILEHFEGLSHDDTVELCSSLGFRTQYPANVKINVDRKFLMEVLVNQYKMRKSLEERVMDMPVMPTEKSLFDHDIVQDEMRSVSLPRLGLQYLTIKDFLWRCFRLSRAEGMLGFRKHIDAAVRRLEPYGHGAEVKFNGSSKWATPIAKPAILEVVPPAVGEDAPSSVKAEIRIDLGRMSDAARDGWESLQVGGLVFLLVVKSGRKGRDPSVQYVRTAEVMEITDQQGRPIRESGVQKPSIRLLLDTKQFKHDHDDGDEAVYDAINVVVRGKTSSSTFKPVLENIKALIQGEDPIPDWLANVFLGYGDPNSAHYRNLDGRPEALNVHDTFLDWNHIVESFQGKKVIPAAGTEEGASRPYIIREKLPSPAVTKTSKKRSRAEAEGQAEATEATIEVESYKLESRGPFPTEQRRFNSRQHSPAQVEAITSGTNPGLTVVSCPPGTGDAHVAAQVASNIYQAFPQERTVIVAKNKGVLNRIFENLAALDIANRHLLRFDSDDADVAPGKVGRVEYLAERRMQLLSEVQRLAYAMNAPGAHGNSCETASYFADVYVKPAWRKFKNQISAASDAAAVSAAFPFHAFFAYAPQPLFSDASIKENISVAEDCYKHMQNLFEELGGLRPLELLKRRKDKLDYLLTKEARIIALTSEQAITKCKEFIEMGFRYDSVIIPDCAYMSELEAFSTLALQSQSNGVNQIKRLILLGDDKRAVSVVQDLPTQVNFNQSLFSRLMRLGVPVVHLDKQSRTRFPELFSWRYHGIEDSSTIKESPEFSTANAGFRYDYQLVHVADYKEEGEVESTPGSFQNLGEAEYAVAIFQYMRLLGYPAQKITILSAYTGQQALINGVLDQRCTRNPLYGVPARVATIDELHGEHNDYVIFSSVRTKEVDMLRDARRMTAVMSSARLGLYVLGRQELFQLCRDIKPTTDLLLARPTKLQLVTGEMYPTKREVGAEASAVEMEGVEHLGAFVYEMSKKVVEQLKAERMA</sequence>
<dbReference type="InterPro" id="IPR032174">
    <property type="entry name" value="Aquarius_N"/>
</dbReference>
<evidence type="ECO:0000313" key="7">
    <source>
        <dbReference type="EMBL" id="GAO47490.1"/>
    </source>
</evidence>
<evidence type="ECO:0000259" key="4">
    <source>
        <dbReference type="Pfam" id="PF16399"/>
    </source>
</evidence>
<dbReference type="GO" id="GO:0005684">
    <property type="term" value="C:U2-type spliceosomal complex"/>
    <property type="evidence" value="ECO:0007669"/>
    <property type="project" value="UniProtKB-UniRule"/>
</dbReference>
<evidence type="ECO:0000256" key="2">
    <source>
        <dbReference type="SAM" id="MobiDB-lite"/>
    </source>
</evidence>
<gene>
    <name evidence="7" type="ORF">G7K_1696-t1</name>
</gene>
<feature type="region of interest" description="Disordered" evidence="2">
    <location>
        <begin position="711"/>
        <end position="735"/>
    </location>
</feature>
<dbReference type="OrthoDB" id="1879at2759"/>
<evidence type="ECO:0000259" key="3">
    <source>
        <dbReference type="Pfam" id="PF13087"/>
    </source>
</evidence>
<evidence type="ECO:0000259" key="6">
    <source>
        <dbReference type="Pfam" id="PF21144"/>
    </source>
</evidence>
<dbReference type="GO" id="GO:0045292">
    <property type="term" value="P:mRNA cis splicing, via spliceosome"/>
    <property type="evidence" value="ECO:0007669"/>
    <property type="project" value="UniProtKB-UniRule"/>
</dbReference>
<organism evidence="7 8">
    <name type="scientific">Saitoella complicata (strain BCRC 22490 / CBS 7301 / JCM 7358 / NBRC 10748 / NRRL Y-17804)</name>
    <dbReference type="NCBI Taxonomy" id="698492"/>
    <lineage>
        <taxon>Eukaryota</taxon>
        <taxon>Fungi</taxon>
        <taxon>Dikarya</taxon>
        <taxon>Ascomycota</taxon>
        <taxon>Taphrinomycotina</taxon>
        <taxon>Taphrinomycotina incertae sedis</taxon>
        <taxon>Saitoella</taxon>
    </lineage>
</organism>
<comment type="caution">
    <text evidence="7">The sequence shown here is derived from an EMBL/GenBank/DDBJ whole genome shotgun (WGS) entry which is preliminary data.</text>
</comment>
<dbReference type="EMBL" id="BACD03000009">
    <property type="protein sequence ID" value="GAO47490.1"/>
    <property type="molecule type" value="Genomic_DNA"/>
</dbReference>
<dbReference type="Gene3D" id="3.40.50.300">
    <property type="entry name" value="P-loop containing nucleotide triphosphate hydrolases"/>
    <property type="match status" value="2"/>
</dbReference>
<dbReference type="InterPro" id="IPR048966">
    <property type="entry name" value="Aquarius_b-barrel"/>
</dbReference>
<keyword evidence="1" id="KW-0507">mRNA processing</keyword>
<dbReference type="Pfam" id="PF16399">
    <property type="entry name" value="Aquarius_N_1st"/>
    <property type="match status" value="1"/>
</dbReference>
<dbReference type="InterPro" id="IPR045055">
    <property type="entry name" value="DNA2/NAM7-like"/>
</dbReference>
<comment type="subcellular location">
    <subcellularLocation>
        <location evidence="1">Nucleus</location>
    </subcellularLocation>
</comment>
<dbReference type="SUPFAM" id="SSF52540">
    <property type="entry name" value="P-loop containing nucleoside triphosphate hydrolases"/>
    <property type="match status" value="1"/>
</dbReference>
<feature type="domain" description="RNA helicase aquarius N-terminal" evidence="4">
    <location>
        <begin position="18"/>
        <end position="397"/>
    </location>
</feature>
<name>A0A0E9NDK8_SAICN</name>
<dbReference type="STRING" id="698492.A0A0E9NDK8"/>
<dbReference type="GO" id="GO:0003729">
    <property type="term" value="F:mRNA binding"/>
    <property type="evidence" value="ECO:0007669"/>
    <property type="project" value="TreeGrafter"/>
</dbReference>
<dbReference type="FunFam" id="3.40.50.300:FF:002863">
    <property type="entry name" value="Pre-mRNA-splicing factor cwf11"/>
    <property type="match status" value="1"/>
</dbReference>
<comment type="similarity">
    <text evidence="1">Belongs to the CWF11 family.</text>
</comment>
<accession>A0A0E9NDK8</accession>
<dbReference type="RefSeq" id="XP_019023658.1">
    <property type="nucleotide sequence ID" value="XM_019169564.1"/>
</dbReference>
<dbReference type="InterPro" id="IPR048967">
    <property type="entry name" value="Aquarius_insert"/>
</dbReference>
<dbReference type="InterPro" id="IPR047187">
    <property type="entry name" value="SF1_C_Upf1"/>
</dbReference>
<keyword evidence="1" id="KW-0508">mRNA splicing</keyword>
<evidence type="ECO:0000259" key="5">
    <source>
        <dbReference type="Pfam" id="PF21143"/>
    </source>
</evidence>
<feature type="domain" description="DNA2/NAM7 helicase-like C-terminal" evidence="3">
    <location>
        <begin position="1067"/>
        <end position="1256"/>
    </location>
</feature>
<comment type="subunit">
    <text evidence="1">Belongs to the 40S cdc5-associated complex (or cwf complex), a spliceosome sub-complex reminiscent of a late-stage spliceosome.</text>
</comment>
<dbReference type="InterPro" id="IPR027417">
    <property type="entry name" value="P-loop_NTPase"/>
</dbReference>
<reference evidence="7 8" key="2">
    <citation type="journal article" date="2014" name="J. Gen. Appl. Microbiol.">
        <title>The early diverging ascomycetous budding yeast Saitoella complicata has three histone deacetylases belonging to the Clr6, Hos2, and Rpd3 lineages.</title>
        <authorList>
            <person name="Nishida H."/>
            <person name="Matsumoto T."/>
            <person name="Kondo S."/>
            <person name="Hamamoto M."/>
            <person name="Yoshikawa H."/>
        </authorList>
    </citation>
    <scope>NUCLEOTIDE SEQUENCE [LARGE SCALE GENOMIC DNA]</scope>
    <source>
        <strain evidence="7 8">NRRL Y-17804</strain>
    </source>
</reference>
<protein>
    <recommendedName>
        <fullName evidence="1">Pre-mRNA-splicing factor</fullName>
    </recommendedName>
</protein>